<organism evidence="13 14">
    <name type="scientific">Sphingobium fontiphilum</name>
    <dbReference type="NCBI Taxonomy" id="944425"/>
    <lineage>
        <taxon>Bacteria</taxon>
        <taxon>Pseudomonadati</taxon>
        <taxon>Pseudomonadota</taxon>
        <taxon>Alphaproteobacteria</taxon>
        <taxon>Sphingomonadales</taxon>
        <taxon>Sphingomonadaceae</taxon>
        <taxon>Sphingobium</taxon>
    </lineage>
</organism>
<feature type="chain" id="PRO_5031265164" evidence="10">
    <location>
        <begin position="22"/>
        <end position="876"/>
    </location>
</feature>
<dbReference type="InterPro" id="IPR039426">
    <property type="entry name" value="TonB-dep_rcpt-like"/>
</dbReference>
<dbReference type="PANTHER" id="PTHR47234:SF3">
    <property type="entry name" value="SECRETIN_TONB SHORT N-TERMINAL DOMAIN-CONTAINING PROTEIN"/>
    <property type="match status" value="1"/>
</dbReference>
<keyword evidence="4 8" id="KW-0812">Transmembrane</keyword>
<dbReference type="InterPro" id="IPR036942">
    <property type="entry name" value="Beta-barrel_TonB_sf"/>
</dbReference>
<keyword evidence="13" id="KW-0675">Receptor</keyword>
<evidence type="ECO:0000256" key="2">
    <source>
        <dbReference type="ARBA" id="ARBA00022448"/>
    </source>
</evidence>
<name>A0A7W6DI53_9SPHN</name>
<feature type="domain" description="TonB-dependent receptor-like beta-barrel" evidence="11">
    <location>
        <begin position="383"/>
        <end position="825"/>
    </location>
</feature>
<dbReference type="PANTHER" id="PTHR47234">
    <property type="match status" value="1"/>
</dbReference>
<dbReference type="Pfam" id="PF00593">
    <property type="entry name" value="TonB_dep_Rec_b-barrel"/>
    <property type="match status" value="1"/>
</dbReference>
<keyword evidence="10" id="KW-0732">Signal</keyword>
<dbReference type="SUPFAM" id="SSF56935">
    <property type="entry name" value="Porins"/>
    <property type="match status" value="1"/>
</dbReference>
<reference evidence="13 14" key="1">
    <citation type="submission" date="2020-08" db="EMBL/GenBank/DDBJ databases">
        <title>Genomic Encyclopedia of Type Strains, Phase IV (KMG-IV): sequencing the most valuable type-strain genomes for metagenomic binning, comparative biology and taxonomic classification.</title>
        <authorList>
            <person name="Goeker M."/>
        </authorList>
    </citation>
    <scope>NUCLEOTIDE SEQUENCE [LARGE SCALE GENOMIC DNA]</scope>
    <source>
        <strain evidence="13 14">DSM 29348</strain>
    </source>
</reference>
<keyword evidence="14" id="KW-1185">Reference proteome</keyword>
<evidence type="ECO:0000256" key="3">
    <source>
        <dbReference type="ARBA" id="ARBA00022452"/>
    </source>
</evidence>
<evidence type="ECO:0000259" key="12">
    <source>
        <dbReference type="Pfam" id="PF07715"/>
    </source>
</evidence>
<keyword evidence="6 8" id="KW-0472">Membrane</keyword>
<evidence type="ECO:0000259" key="11">
    <source>
        <dbReference type="Pfam" id="PF00593"/>
    </source>
</evidence>
<evidence type="ECO:0000313" key="13">
    <source>
        <dbReference type="EMBL" id="MBB3983019.1"/>
    </source>
</evidence>
<keyword evidence="2 8" id="KW-0813">Transport</keyword>
<protein>
    <submittedName>
        <fullName evidence="13">Iron complex outermembrane receptor protein</fullName>
    </submittedName>
</protein>
<evidence type="ECO:0000256" key="10">
    <source>
        <dbReference type="SAM" id="SignalP"/>
    </source>
</evidence>
<evidence type="ECO:0000256" key="7">
    <source>
        <dbReference type="ARBA" id="ARBA00023237"/>
    </source>
</evidence>
<keyword evidence="7 8" id="KW-0998">Cell outer membrane</keyword>
<dbReference type="InterPro" id="IPR037066">
    <property type="entry name" value="Plug_dom_sf"/>
</dbReference>
<feature type="signal peptide" evidence="10">
    <location>
        <begin position="1"/>
        <end position="21"/>
    </location>
</feature>
<keyword evidence="3 8" id="KW-1134">Transmembrane beta strand</keyword>
<evidence type="ECO:0000256" key="6">
    <source>
        <dbReference type="ARBA" id="ARBA00023136"/>
    </source>
</evidence>
<dbReference type="Pfam" id="PF07715">
    <property type="entry name" value="Plug"/>
    <property type="match status" value="1"/>
</dbReference>
<accession>A0A7W6DI53</accession>
<dbReference type="PROSITE" id="PS52016">
    <property type="entry name" value="TONB_DEPENDENT_REC_3"/>
    <property type="match status" value="1"/>
</dbReference>
<evidence type="ECO:0000256" key="5">
    <source>
        <dbReference type="ARBA" id="ARBA00023077"/>
    </source>
</evidence>
<dbReference type="InterPro" id="IPR000531">
    <property type="entry name" value="Beta-barrel_TonB"/>
</dbReference>
<dbReference type="Gene3D" id="2.40.170.20">
    <property type="entry name" value="TonB-dependent receptor, beta-barrel domain"/>
    <property type="match status" value="1"/>
</dbReference>
<comment type="similarity">
    <text evidence="8 9">Belongs to the TonB-dependent receptor family.</text>
</comment>
<dbReference type="EMBL" id="JACIEB010000006">
    <property type="protein sequence ID" value="MBB3983019.1"/>
    <property type="molecule type" value="Genomic_DNA"/>
</dbReference>
<comment type="subcellular location">
    <subcellularLocation>
        <location evidence="1 8">Cell outer membrane</location>
        <topology evidence="1 8">Multi-pass membrane protein</topology>
    </subcellularLocation>
</comment>
<proteinExistence type="inferred from homology"/>
<dbReference type="InterPro" id="IPR012910">
    <property type="entry name" value="Plug_dom"/>
</dbReference>
<dbReference type="AlphaFoldDB" id="A0A7W6DI53"/>
<dbReference type="RefSeq" id="WP_183956025.1">
    <property type="nucleotide sequence ID" value="NZ_JACIEB010000006.1"/>
</dbReference>
<dbReference type="GO" id="GO:0009279">
    <property type="term" value="C:cell outer membrane"/>
    <property type="evidence" value="ECO:0007669"/>
    <property type="project" value="UniProtKB-SubCell"/>
</dbReference>
<feature type="domain" description="TonB-dependent receptor plug" evidence="12">
    <location>
        <begin position="60"/>
        <end position="182"/>
    </location>
</feature>
<dbReference type="Gene3D" id="2.170.130.10">
    <property type="entry name" value="TonB-dependent receptor, plug domain"/>
    <property type="match status" value="1"/>
</dbReference>
<evidence type="ECO:0000256" key="8">
    <source>
        <dbReference type="PROSITE-ProRule" id="PRU01360"/>
    </source>
</evidence>
<evidence type="ECO:0000256" key="4">
    <source>
        <dbReference type="ARBA" id="ARBA00022692"/>
    </source>
</evidence>
<gene>
    <name evidence="13" type="ORF">GGR44_002699</name>
</gene>
<comment type="caution">
    <text evidence="13">The sequence shown here is derived from an EMBL/GenBank/DDBJ whole genome shotgun (WGS) entry which is preliminary data.</text>
</comment>
<sequence length="876" mass="92964">MIDQLFARGLTKALLATTALAAMTAPAFSQTPAAPELAAEDDAGATIVVLGTRRTDRSVTDSASPIDVIGAQELKTQPAADMLEVLKNIVPSFNVPQNAISDASTFVRSPSIRGLAGDMTLVMINGKRLNRSALVQVAAGDPTNNLSQGADLAVLPTIAFGNLQILREGATAQYGTDAIAGVLNYTLREDEGVELSTRYGQFYDGGGDGKARQIAGYAGFKLGDRGFISFAGEYNKDDGTIRNATRPNAVLFAQAHPELASQLPNYPKPVQIFGNSPSEGWKATVNASYDVTDATKIYAFGNFAHSKITQSFNYRPVETFAATDTAGVVRNQTRNSAFAHPIYLTPCPAGNATCPAGGFVKDSNTYSFSSLYPAGFTPQFVGVKDQAFGVAGIKGDLLENLTFDVSGSLSRNALTLSMFDSISPSYGPDSQTSFKFGSLIQKETNLNADFVYSLDAGLSSPVTIAFGAEYRKETYTATEGDPQSYGIGPYYSQALYVETAPGVFAPDSTVTMPVGASGYGGTSPDAAASYSQHNIAGYLSVEADLTDTFSVGVAGRYEDYNTFGGTTVGKVNALWKVAPTFSVRGTVGTGYHAPSPGQSNVQILTTAFTNGLQVQTGTYPVSNPIAQYYGATALKPEKSTNYGLGFVFTPMPSLTVTLDGYWIKIKDRIGTSQTYNVTAADIAAQPALLAVGEGGDVQYPTSAYDSRTAGIDLVGTYRSNLGDGKLNLTLAYNYNETKVTKFDTAIISASQKKDIEGTIPKHRATFTANYAIGDFTITGRENFYGSFGLEDAFPGQTFGSKFTTDIEVSYTIAEHYTLAVGATNLFNTYPDKIKATDANPIYVLTNSLSNGQVYPNSGGPFGANGGFWYARLRVKI</sequence>
<keyword evidence="5 9" id="KW-0798">TonB box</keyword>
<evidence type="ECO:0000256" key="9">
    <source>
        <dbReference type="RuleBase" id="RU003357"/>
    </source>
</evidence>
<dbReference type="Proteomes" id="UP000552757">
    <property type="component" value="Unassembled WGS sequence"/>
</dbReference>
<evidence type="ECO:0000256" key="1">
    <source>
        <dbReference type="ARBA" id="ARBA00004571"/>
    </source>
</evidence>
<evidence type="ECO:0000313" key="14">
    <source>
        <dbReference type="Proteomes" id="UP000552757"/>
    </source>
</evidence>